<dbReference type="RefSeq" id="WP_206987075.1">
    <property type="nucleotide sequence ID" value="NZ_JAFLQZ010000040.1"/>
</dbReference>
<keyword evidence="3" id="KW-1185">Reference proteome</keyword>
<comment type="caution">
    <text evidence="2">The sequence shown here is derived from an EMBL/GenBank/DDBJ whole genome shotgun (WGS) entry which is preliminary data.</text>
</comment>
<gene>
    <name evidence="2" type="ORF">J0X19_24670</name>
</gene>
<proteinExistence type="predicted"/>
<dbReference type="AlphaFoldDB" id="A0A939F324"/>
<feature type="region of interest" description="Disordered" evidence="1">
    <location>
        <begin position="94"/>
        <end position="116"/>
    </location>
</feature>
<name>A0A939F324_9BACT</name>
<dbReference type="EMBL" id="JAFLQZ010000040">
    <property type="protein sequence ID" value="MBO0361175.1"/>
    <property type="molecule type" value="Genomic_DNA"/>
</dbReference>
<evidence type="ECO:0000256" key="1">
    <source>
        <dbReference type="SAM" id="MobiDB-lite"/>
    </source>
</evidence>
<evidence type="ECO:0000313" key="3">
    <source>
        <dbReference type="Proteomes" id="UP000664144"/>
    </source>
</evidence>
<sequence>MKKPKLTGSRPLVPIPAAAPSIDAHLFGTPVPAPARFPTTADTTTAEGEAVTRVIFTNQLKPDVYVMLRQYEHHAEAELQEILDAALRAYLTDKPQAHQPLPPKAAAKLRDKLRKK</sequence>
<protein>
    <submittedName>
        <fullName evidence="2">Uncharacterized protein</fullName>
    </submittedName>
</protein>
<accession>A0A939F324</accession>
<organism evidence="2 3">
    <name type="scientific">Hymenobacter telluris</name>
    <dbReference type="NCBI Taxonomy" id="2816474"/>
    <lineage>
        <taxon>Bacteria</taxon>
        <taxon>Pseudomonadati</taxon>
        <taxon>Bacteroidota</taxon>
        <taxon>Cytophagia</taxon>
        <taxon>Cytophagales</taxon>
        <taxon>Hymenobacteraceae</taxon>
        <taxon>Hymenobacter</taxon>
    </lineage>
</organism>
<dbReference type="Proteomes" id="UP000664144">
    <property type="component" value="Unassembled WGS sequence"/>
</dbReference>
<evidence type="ECO:0000313" key="2">
    <source>
        <dbReference type="EMBL" id="MBO0361175.1"/>
    </source>
</evidence>
<reference evidence="2" key="1">
    <citation type="submission" date="2021-03" db="EMBL/GenBank/DDBJ databases">
        <authorList>
            <person name="Kim M.K."/>
        </authorList>
    </citation>
    <scope>NUCLEOTIDE SEQUENCE</scope>
    <source>
        <strain evidence="2">BT186</strain>
    </source>
</reference>